<keyword evidence="1" id="KW-0472">Membrane</keyword>
<accession>A0ABR1YZW6</accession>
<keyword evidence="1" id="KW-1133">Transmembrane helix</keyword>
<sequence length="173" mass="18878">MGKQLAGLSGRNECNGKCSSAFLPTHQLVACTYVCPSPRVSLSIQQAPSDFSPLQRFELQGRKHFCVYASSITPGAYQISDRPLRHLGQLTLLCLSVDVSLVKASAGERHPLYSGAQAQATKTGCVLPAWLSAALTCFFVCTFPCFSYSCLLTMPRVIGAALRRQIHLRYANY</sequence>
<comment type="caution">
    <text evidence="2">The sequence shown here is derived from an EMBL/GenBank/DDBJ whole genome shotgun (WGS) entry which is preliminary data.</text>
</comment>
<name>A0ABR1YZW6_9PEZI</name>
<reference evidence="2 3" key="1">
    <citation type="submission" date="2024-04" db="EMBL/GenBank/DDBJ databases">
        <title>Phyllosticta paracitricarpa is synonymous to the EU quarantine fungus P. citricarpa based on phylogenomic analyses.</title>
        <authorList>
            <consortium name="Lawrence Berkeley National Laboratory"/>
            <person name="Van Ingen-Buijs V.A."/>
            <person name="Van Westerhoven A.C."/>
            <person name="Haridas S."/>
            <person name="Skiadas P."/>
            <person name="Martin F."/>
            <person name="Groenewald J.Z."/>
            <person name="Crous P.W."/>
            <person name="Seidl M.F."/>
        </authorList>
    </citation>
    <scope>NUCLEOTIDE SEQUENCE [LARGE SCALE GENOMIC DNA]</scope>
    <source>
        <strain evidence="2 3">CBS 123374</strain>
    </source>
</reference>
<keyword evidence="3" id="KW-1185">Reference proteome</keyword>
<gene>
    <name evidence="2" type="ORF">HDK90DRAFT_137147</name>
</gene>
<protein>
    <submittedName>
        <fullName evidence="2">Uncharacterized protein</fullName>
    </submittedName>
</protein>
<dbReference type="Proteomes" id="UP001492380">
    <property type="component" value="Unassembled WGS sequence"/>
</dbReference>
<feature type="transmembrane region" description="Helical" evidence="1">
    <location>
        <begin position="129"/>
        <end position="154"/>
    </location>
</feature>
<evidence type="ECO:0000313" key="2">
    <source>
        <dbReference type="EMBL" id="KAK8243898.1"/>
    </source>
</evidence>
<dbReference type="EMBL" id="JBBWRZ010000002">
    <property type="protein sequence ID" value="KAK8243898.1"/>
    <property type="molecule type" value="Genomic_DNA"/>
</dbReference>
<evidence type="ECO:0000256" key="1">
    <source>
        <dbReference type="SAM" id="Phobius"/>
    </source>
</evidence>
<proteinExistence type="predicted"/>
<keyword evidence="1" id="KW-0812">Transmembrane</keyword>
<organism evidence="2 3">
    <name type="scientific">Phyllosticta capitalensis</name>
    <dbReference type="NCBI Taxonomy" id="121624"/>
    <lineage>
        <taxon>Eukaryota</taxon>
        <taxon>Fungi</taxon>
        <taxon>Dikarya</taxon>
        <taxon>Ascomycota</taxon>
        <taxon>Pezizomycotina</taxon>
        <taxon>Dothideomycetes</taxon>
        <taxon>Dothideomycetes incertae sedis</taxon>
        <taxon>Botryosphaeriales</taxon>
        <taxon>Phyllostictaceae</taxon>
        <taxon>Phyllosticta</taxon>
    </lineage>
</organism>
<evidence type="ECO:0000313" key="3">
    <source>
        <dbReference type="Proteomes" id="UP001492380"/>
    </source>
</evidence>